<evidence type="ECO:0000313" key="13">
    <source>
        <dbReference type="Proteomes" id="UP000646911"/>
    </source>
</evidence>
<evidence type="ECO:0000256" key="2">
    <source>
        <dbReference type="ARBA" id="ARBA00022475"/>
    </source>
</evidence>
<dbReference type="PROSITE" id="PS50893">
    <property type="entry name" value="ABC_TRANSPORTER_2"/>
    <property type="match status" value="1"/>
</dbReference>
<dbReference type="InterPro" id="IPR005074">
    <property type="entry name" value="Peptidase_C39"/>
</dbReference>
<evidence type="ECO:0000256" key="6">
    <source>
        <dbReference type="ARBA" id="ARBA00022989"/>
    </source>
</evidence>
<dbReference type="Pfam" id="PF03412">
    <property type="entry name" value="Peptidase_C39"/>
    <property type="match status" value="1"/>
</dbReference>
<evidence type="ECO:0000256" key="3">
    <source>
        <dbReference type="ARBA" id="ARBA00022692"/>
    </source>
</evidence>
<dbReference type="RefSeq" id="WP_186956469.1">
    <property type="nucleotide sequence ID" value="NZ_JACOFX010000020.1"/>
</dbReference>
<evidence type="ECO:0000313" key="12">
    <source>
        <dbReference type="EMBL" id="MBC3910902.1"/>
    </source>
</evidence>
<dbReference type="InterPro" id="IPR033838">
    <property type="entry name" value="CvaB_peptidase"/>
</dbReference>
<dbReference type="PANTHER" id="PTHR24221:SF606">
    <property type="entry name" value="COLICIN V SECRETION-PROCESSING ATP-BINDING PROTEIN"/>
    <property type="match status" value="1"/>
</dbReference>
<accession>A0ABR6ZGN3</accession>
<evidence type="ECO:0000259" key="11">
    <source>
        <dbReference type="PROSITE" id="PS50990"/>
    </source>
</evidence>
<dbReference type="InterPro" id="IPR003593">
    <property type="entry name" value="AAA+_ATPase"/>
</dbReference>
<keyword evidence="7 8" id="KW-0472">Membrane</keyword>
<feature type="transmembrane region" description="Helical" evidence="8">
    <location>
        <begin position="382"/>
        <end position="404"/>
    </location>
</feature>
<dbReference type="SMART" id="SM00382">
    <property type="entry name" value="AAA"/>
    <property type="match status" value="1"/>
</dbReference>
<dbReference type="InterPro" id="IPR027417">
    <property type="entry name" value="P-loop_NTPase"/>
</dbReference>
<dbReference type="Gene3D" id="1.20.1560.10">
    <property type="entry name" value="ABC transporter type 1, transmembrane domain"/>
    <property type="match status" value="1"/>
</dbReference>
<feature type="domain" description="ABC transporter" evidence="9">
    <location>
        <begin position="476"/>
        <end position="672"/>
    </location>
</feature>
<evidence type="ECO:0000256" key="1">
    <source>
        <dbReference type="ARBA" id="ARBA00004651"/>
    </source>
</evidence>
<proteinExistence type="predicted"/>
<keyword evidence="3 8" id="KW-0812">Transmembrane</keyword>
<dbReference type="SUPFAM" id="SSF52540">
    <property type="entry name" value="P-loop containing nucleoside triphosphate hydrolases"/>
    <property type="match status" value="1"/>
</dbReference>
<evidence type="ECO:0000259" key="9">
    <source>
        <dbReference type="PROSITE" id="PS50893"/>
    </source>
</evidence>
<keyword evidence="13" id="KW-1185">Reference proteome</keyword>
<name>A0ABR6ZGN3_9BURK</name>
<feature type="transmembrane region" description="Helical" evidence="8">
    <location>
        <begin position="275"/>
        <end position="296"/>
    </location>
</feature>
<dbReference type="PROSITE" id="PS50990">
    <property type="entry name" value="PEPTIDASE_C39"/>
    <property type="match status" value="1"/>
</dbReference>
<evidence type="ECO:0000256" key="5">
    <source>
        <dbReference type="ARBA" id="ARBA00022840"/>
    </source>
</evidence>
<keyword evidence="4" id="KW-0547">Nucleotide-binding</keyword>
<dbReference type="Proteomes" id="UP000646911">
    <property type="component" value="Unassembled WGS sequence"/>
</dbReference>
<feature type="transmembrane region" description="Helical" evidence="8">
    <location>
        <begin position="197"/>
        <end position="218"/>
    </location>
</feature>
<reference evidence="12 13" key="1">
    <citation type="submission" date="2020-08" db="EMBL/GenBank/DDBJ databases">
        <title>Novel species isolated from subtropical streams in China.</title>
        <authorList>
            <person name="Lu H."/>
        </authorList>
    </citation>
    <scope>NUCLEOTIDE SEQUENCE [LARGE SCALE GENOMIC DNA]</scope>
    <source>
        <strain evidence="12 13">NL8W</strain>
    </source>
</reference>
<dbReference type="InterPro" id="IPR039421">
    <property type="entry name" value="Type_1_exporter"/>
</dbReference>
<sequence>MHSILQTESSECGLACLAMVASHFGYHTDLADLRRQFSISLKGATLAQLMRHASAMQLNSRPLRLELDELDQLALPCILHWNLNHFVVLKAVRKDWRGKVTLVLLDPAVGERRVPVEEASSHFTGVALELTPSPAFKPKDEKKQVALRDLTGHIVGLRPAIVKVLALALALEIFAICSPLFNQFVIDEVIVSGDKELLVVLVFGFALLMITQNVIGLARSWFLMRWSMDISLQWSARVFAHLVRLPVSYFEKRHLGDVVSRFGSIGAIQSTLTSMFVESVLDGLMAVLALVMMLVYSLKLSMLVLGAVALYAGLRWAFYQPFREASQERLILSSKESSHFLETMRAVTPLKLFGRETERLSRWQNLKIDVQNRDIKTQKLSIIFKVSNTLIFGIQGLALFYIGAGQVMQNALTVGMLMAFSSYAGTFTGRISSLIDVFISYRMLSLHSGRLADIVLEEAEAETAVETDIARIKAVITLKNIKFRYAEGEPWVLKDVNLTIPAGQSIALVGPSGCGKTTLCKIILGLLKPTEGEVLIDDIPITQLGIKTYRQLVGTVMQEDVLLAGSIMDNIAFFDSHCDQQRVEECARLAAIHEEISKMPMGYQTLVGDMGSSLSGGQKQRVLLARALYKQPKILALDEATSHLDVNNEHKVNQALGNLQLTRIMVAHRPET</sequence>
<evidence type="ECO:0000256" key="8">
    <source>
        <dbReference type="SAM" id="Phobius"/>
    </source>
</evidence>
<evidence type="ECO:0000259" key="10">
    <source>
        <dbReference type="PROSITE" id="PS50929"/>
    </source>
</evidence>
<feature type="transmembrane region" description="Helical" evidence="8">
    <location>
        <begin position="416"/>
        <end position="441"/>
    </location>
</feature>
<evidence type="ECO:0000256" key="7">
    <source>
        <dbReference type="ARBA" id="ARBA00023136"/>
    </source>
</evidence>
<dbReference type="SUPFAM" id="SSF90123">
    <property type="entry name" value="ABC transporter transmembrane region"/>
    <property type="match status" value="1"/>
</dbReference>
<feature type="domain" description="ABC transmembrane type-1" evidence="10">
    <location>
        <begin position="164"/>
        <end position="443"/>
    </location>
</feature>
<feature type="transmembrane region" description="Helical" evidence="8">
    <location>
        <begin position="164"/>
        <end position="185"/>
    </location>
</feature>
<comment type="caution">
    <text evidence="12">The sequence shown here is derived from an EMBL/GenBank/DDBJ whole genome shotgun (WGS) entry which is preliminary data.</text>
</comment>
<dbReference type="Gene3D" id="3.90.70.10">
    <property type="entry name" value="Cysteine proteinases"/>
    <property type="match status" value="1"/>
</dbReference>
<dbReference type="Pfam" id="PF00005">
    <property type="entry name" value="ABC_tran"/>
    <property type="match status" value="1"/>
</dbReference>
<evidence type="ECO:0000256" key="4">
    <source>
        <dbReference type="ARBA" id="ARBA00022741"/>
    </source>
</evidence>
<keyword evidence="5" id="KW-0067">ATP-binding</keyword>
<protein>
    <submittedName>
        <fullName evidence="12">Peptidase domain-containing ABC transporter</fullName>
    </submittedName>
</protein>
<dbReference type="InterPro" id="IPR017871">
    <property type="entry name" value="ABC_transporter-like_CS"/>
</dbReference>
<dbReference type="InterPro" id="IPR036640">
    <property type="entry name" value="ABC1_TM_sf"/>
</dbReference>
<dbReference type="InterPro" id="IPR011527">
    <property type="entry name" value="ABC1_TM_dom"/>
</dbReference>
<comment type="subcellular location">
    <subcellularLocation>
        <location evidence="1">Cell membrane</location>
        <topology evidence="1">Multi-pass membrane protein</topology>
    </subcellularLocation>
</comment>
<feature type="transmembrane region" description="Helical" evidence="8">
    <location>
        <begin position="302"/>
        <end position="319"/>
    </location>
</feature>
<dbReference type="EMBL" id="JACOFX010000020">
    <property type="protein sequence ID" value="MBC3910902.1"/>
    <property type="molecule type" value="Genomic_DNA"/>
</dbReference>
<dbReference type="Pfam" id="PF00664">
    <property type="entry name" value="ABC_membrane"/>
    <property type="match status" value="1"/>
</dbReference>
<dbReference type="Gene3D" id="3.40.50.300">
    <property type="entry name" value="P-loop containing nucleotide triphosphate hydrolases"/>
    <property type="match status" value="1"/>
</dbReference>
<dbReference type="PANTHER" id="PTHR24221">
    <property type="entry name" value="ATP-BINDING CASSETTE SUB-FAMILY B"/>
    <property type="match status" value="1"/>
</dbReference>
<dbReference type="CDD" id="cd18567">
    <property type="entry name" value="ABC_6TM_CvaB_RaxB_like"/>
    <property type="match status" value="1"/>
</dbReference>
<organism evidence="12 13">
    <name type="scientific">Undibacterium umbellatum</name>
    <dbReference type="NCBI Taxonomy" id="2762300"/>
    <lineage>
        <taxon>Bacteria</taxon>
        <taxon>Pseudomonadati</taxon>
        <taxon>Pseudomonadota</taxon>
        <taxon>Betaproteobacteria</taxon>
        <taxon>Burkholderiales</taxon>
        <taxon>Oxalobacteraceae</taxon>
        <taxon>Undibacterium</taxon>
    </lineage>
</organism>
<dbReference type="PROSITE" id="PS00211">
    <property type="entry name" value="ABC_TRANSPORTER_1"/>
    <property type="match status" value="1"/>
</dbReference>
<dbReference type="CDD" id="cd02419">
    <property type="entry name" value="Peptidase_C39C"/>
    <property type="match status" value="1"/>
</dbReference>
<gene>
    <name evidence="12" type="ORF">H8L47_25340</name>
</gene>
<dbReference type="InterPro" id="IPR003439">
    <property type="entry name" value="ABC_transporter-like_ATP-bd"/>
</dbReference>
<dbReference type="PROSITE" id="PS50929">
    <property type="entry name" value="ABC_TM1F"/>
    <property type="match status" value="1"/>
</dbReference>
<keyword evidence="2" id="KW-1003">Cell membrane</keyword>
<feature type="domain" description="Peptidase C39" evidence="11">
    <location>
        <begin position="6"/>
        <end position="130"/>
    </location>
</feature>
<keyword evidence="6 8" id="KW-1133">Transmembrane helix</keyword>